<dbReference type="EMBL" id="JAVRBK010000001">
    <property type="protein sequence ID" value="KAK5650810.1"/>
    <property type="molecule type" value="Genomic_DNA"/>
</dbReference>
<gene>
    <name evidence="11" type="ORF">RI129_001839</name>
</gene>
<dbReference type="Pfam" id="PF01301">
    <property type="entry name" value="Glyco_hydro_35"/>
    <property type="match status" value="1"/>
</dbReference>
<dbReference type="GO" id="GO:0005975">
    <property type="term" value="P:carbohydrate metabolic process"/>
    <property type="evidence" value="ECO:0007669"/>
    <property type="project" value="InterPro"/>
</dbReference>
<protein>
    <recommendedName>
        <fullName evidence="5">Beta-galactosidase</fullName>
        <ecNumber evidence="5">3.2.1.23</ecNumber>
    </recommendedName>
</protein>
<dbReference type="Gene3D" id="3.20.20.80">
    <property type="entry name" value="Glycosidases"/>
    <property type="match status" value="1"/>
</dbReference>
<dbReference type="Pfam" id="PF21467">
    <property type="entry name" value="BetaGal_gal-bd"/>
    <property type="match status" value="1"/>
</dbReference>
<evidence type="ECO:0000256" key="4">
    <source>
        <dbReference type="PIRSR" id="PIRSR006336-1"/>
    </source>
</evidence>
<evidence type="ECO:0000259" key="10">
    <source>
        <dbReference type="Pfam" id="PF21467"/>
    </source>
</evidence>
<sequence length="645" mass="73907">MSLPSLYEHYTFGGINSGLSADQSYFTLNGRNITLYSGAMHYFRVPKPYWRDRLRKMRAAGLNTVETYMPWNLHEPEIDHYDFGYGGSDMQEFLDIETFLKTAQEEDLLAIVRPGPFICSEWDLGGLPSWLLREKDIKVRTSQHNFMKHVTRYFNVLLPILAAFQFTLGGPIIAFQVENEYGSTYQSGVFTPDKVYLEQLRQLHIKNGITSLLFTSDGARYGGSMGTLPEHFLQTANFANNPQLEFDALNQLQHNKPTMTMEFWTGWFDHWTENHHLRDNKEFYNVLEDILAYPASVNMYMFHGGTNWGFYNGANIPNSGVLNEEIQHDTTSYDYDAPLSEAGDYTEKYYIAKELIHKYNQVRTRLPSQPPITEKVAYASITVTQQLTFADVVDRIFEKFEFNNTVSMEQLPINHNSGQSYGYIVYRKTGLNIPANSTLQIDGHVCDTVMVLIDGVLVSKVLTNSLDLNEFGYWRVTDGILHLGPESRVNATLELIVENWGRNNMGYIAQFIQFKGLWQGDVYLNNDKLLKWQTVPLQFKKKWTNALVGWSNSPKFEIPGPSMYKALLVVENPKDTFIDMRKWNKGIVMVNGFVLGRYASTLGPQQTLYLPAPLLKIGVNEIVVFEHFSGNQEIAFSDVPIFFTP</sequence>
<comment type="similarity">
    <text evidence="1 6">Belongs to the glycosyl hydrolase 35 family.</text>
</comment>
<feature type="domain" description="Glycoside hydrolase 35 catalytic" evidence="8">
    <location>
        <begin position="26"/>
        <end position="358"/>
    </location>
</feature>
<organism evidence="11 12">
    <name type="scientific">Pyrocoelia pectoralis</name>
    <dbReference type="NCBI Taxonomy" id="417401"/>
    <lineage>
        <taxon>Eukaryota</taxon>
        <taxon>Metazoa</taxon>
        <taxon>Ecdysozoa</taxon>
        <taxon>Arthropoda</taxon>
        <taxon>Hexapoda</taxon>
        <taxon>Insecta</taxon>
        <taxon>Pterygota</taxon>
        <taxon>Neoptera</taxon>
        <taxon>Endopterygota</taxon>
        <taxon>Coleoptera</taxon>
        <taxon>Polyphaga</taxon>
        <taxon>Elateriformia</taxon>
        <taxon>Elateroidea</taxon>
        <taxon>Lampyridae</taxon>
        <taxon>Lampyrinae</taxon>
        <taxon>Pyrocoelia</taxon>
    </lineage>
</organism>
<dbReference type="SUPFAM" id="SSF51445">
    <property type="entry name" value="(Trans)glycosidases"/>
    <property type="match status" value="1"/>
</dbReference>
<dbReference type="Gene3D" id="2.60.120.260">
    <property type="entry name" value="Galactose-binding domain-like"/>
    <property type="match status" value="2"/>
</dbReference>
<keyword evidence="2 5" id="KW-0378">Hydrolase</keyword>
<dbReference type="Pfam" id="PF21317">
    <property type="entry name" value="BetaGal_ABD_1"/>
    <property type="match status" value="1"/>
</dbReference>
<dbReference type="InterPro" id="IPR008979">
    <property type="entry name" value="Galactose-bd-like_sf"/>
</dbReference>
<dbReference type="PRINTS" id="PR00742">
    <property type="entry name" value="GLHYDRLASE35"/>
</dbReference>
<evidence type="ECO:0000259" key="9">
    <source>
        <dbReference type="Pfam" id="PF21317"/>
    </source>
</evidence>
<comment type="catalytic activity">
    <reaction evidence="5">
        <text>Hydrolysis of terminal non-reducing beta-D-galactose residues in beta-D-galactosides.</text>
        <dbReference type="EC" id="3.2.1.23"/>
    </reaction>
</comment>
<dbReference type="AlphaFoldDB" id="A0AAN7ZKA1"/>
<keyword evidence="12" id="KW-1185">Reference proteome</keyword>
<feature type="domain" description="Beta-galactosidase galactose-binding" evidence="10">
    <location>
        <begin position="561"/>
        <end position="620"/>
    </location>
</feature>
<proteinExistence type="inferred from homology"/>
<dbReference type="InterPro" id="IPR019801">
    <property type="entry name" value="Glyco_hydro_35_CS"/>
</dbReference>
<evidence type="ECO:0000313" key="11">
    <source>
        <dbReference type="EMBL" id="KAK5650810.1"/>
    </source>
</evidence>
<feature type="active site" description="Proton donor" evidence="4">
    <location>
        <position position="180"/>
    </location>
</feature>
<dbReference type="EC" id="3.2.1.23" evidence="5"/>
<dbReference type="InterPro" id="IPR048913">
    <property type="entry name" value="BetaGal_gal-bd"/>
</dbReference>
<evidence type="ECO:0000256" key="1">
    <source>
        <dbReference type="ARBA" id="ARBA00009809"/>
    </source>
</evidence>
<dbReference type="PIRSF" id="PIRSF006336">
    <property type="entry name" value="B-gal"/>
    <property type="match status" value="1"/>
</dbReference>
<dbReference type="PANTHER" id="PTHR23421">
    <property type="entry name" value="BETA-GALACTOSIDASE RELATED"/>
    <property type="match status" value="1"/>
</dbReference>
<dbReference type="FunFam" id="3.20.20.80:FF:000115">
    <property type="entry name" value="Beta-galactosidase"/>
    <property type="match status" value="1"/>
</dbReference>
<dbReference type="Proteomes" id="UP001329430">
    <property type="component" value="Chromosome 1"/>
</dbReference>
<evidence type="ECO:0000256" key="5">
    <source>
        <dbReference type="RuleBase" id="RU000675"/>
    </source>
</evidence>
<keyword evidence="3 5" id="KW-0326">Glycosidase</keyword>
<name>A0AAN7ZKA1_9COLE</name>
<dbReference type="InterPro" id="IPR017853">
    <property type="entry name" value="GH"/>
</dbReference>
<feature type="domain" description="Beta-galactosidase 1-like first all-beta" evidence="9">
    <location>
        <begin position="418"/>
        <end position="538"/>
    </location>
</feature>
<keyword evidence="7" id="KW-1133">Transmembrane helix</keyword>
<keyword evidence="7" id="KW-0812">Transmembrane</keyword>
<dbReference type="InterPro" id="IPR026283">
    <property type="entry name" value="B-gal_1-like"/>
</dbReference>
<dbReference type="InterPro" id="IPR001944">
    <property type="entry name" value="Glycoside_Hdrlase_35"/>
</dbReference>
<evidence type="ECO:0000256" key="7">
    <source>
        <dbReference type="SAM" id="Phobius"/>
    </source>
</evidence>
<keyword evidence="7" id="KW-0472">Membrane</keyword>
<dbReference type="SUPFAM" id="SSF49785">
    <property type="entry name" value="Galactose-binding domain-like"/>
    <property type="match status" value="1"/>
</dbReference>
<comment type="caution">
    <text evidence="11">The sequence shown here is derived from an EMBL/GenBank/DDBJ whole genome shotgun (WGS) entry which is preliminary data.</text>
</comment>
<feature type="transmembrane region" description="Helical" evidence="7">
    <location>
        <begin position="153"/>
        <end position="175"/>
    </location>
</feature>
<evidence type="ECO:0000256" key="3">
    <source>
        <dbReference type="ARBA" id="ARBA00023295"/>
    </source>
</evidence>
<evidence type="ECO:0000256" key="6">
    <source>
        <dbReference type="RuleBase" id="RU003679"/>
    </source>
</evidence>
<dbReference type="GO" id="GO:0004565">
    <property type="term" value="F:beta-galactosidase activity"/>
    <property type="evidence" value="ECO:0007669"/>
    <property type="project" value="UniProtKB-EC"/>
</dbReference>
<dbReference type="FunFam" id="2.60.120.260:FF:000049">
    <property type="entry name" value="Beta-galactosidase"/>
    <property type="match status" value="1"/>
</dbReference>
<accession>A0AAN7ZKA1</accession>
<reference evidence="11 12" key="1">
    <citation type="journal article" date="2024" name="Insects">
        <title>An Improved Chromosome-Level Genome Assembly of the Firefly Pyrocoelia pectoralis.</title>
        <authorList>
            <person name="Fu X."/>
            <person name="Meyer-Rochow V.B."/>
            <person name="Ballantyne L."/>
            <person name="Zhu X."/>
        </authorList>
    </citation>
    <scope>NUCLEOTIDE SEQUENCE [LARGE SCALE GENOMIC DNA]</scope>
    <source>
        <strain evidence="11">XCY_ONT2</strain>
    </source>
</reference>
<evidence type="ECO:0000256" key="2">
    <source>
        <dbReference type="ARBA" id="ARBA00022801"/>
    </source>
</evidence>
<evidence type="ECO:0000313" key="12">
    <source>
        <dbReference type="Proteomes" id="UP001329430"/>
    </source>
</evidence>
<dbReference type="InterPro" id="IPR048912">
    <property type="entry name" value="BetaGal1-like_ABD1"/>
</dbReference>
<dbReference type="PROSITE" id="PS01182">
    <property type="entry name" value="GLYCOSYL_HYDROL_F35"/>
    <property type="match status" value="1"/>
</dbReference>
<dbReference type="InterPro" id="IPR031330">
    <property type="entry name" value="Gly_Hdrlase_35_cat"/>
</dbReference>
<feature type="active site" description="Nucleophile" evidence="4">
    <location>
        <position position="262"/>
    </location>
</feature>
<evidence type="ECO:0000259" key="8">
    <source>
        <dbReference type="Pfam" id="PF01301"/>
    </source>
</evidence>